<evidence type="ECO:0000313" key="2">
    <source>
        <dbReference type="Proteomes" id="UP000000322"/>
    </source>
</evidence>
<dbReference type="KEGG" id="ske:Sked_33820"/>
<dbReference type="HOGENOM" id="CLU_127098_1_0_11"/>
<organism evidence="1 2">
    <name type="scientific">Sanguibacter keddieii (strain ATCC 51767 / DSM 10542 / NCFB 3025 / ST-74)</name>
    <dbReference type="NCBI Taxonomy" id="446469"/>
    <lineage>
        <taxon>Bacteria</taxon>
        <taxon>Bacillati</taxon>
        <taxon>Actinomycetota</taxon>
        <taxon>Actinomycetes</taxon>
        <taxon>Micrococcales</taxon>
        <taxon>Sanguibacteraceae</taxon>
        <taxon>Sanguibacter</taxon>
    </lineage>
</organism>
<dbReference type="EMBL" id="CP001819">
    <property type="protein sequence ID" value="ACZ23276.1"/>
    <property type="molecule type" value="Genomic_DNA"/>
</dbReference>
<protein>
    <submittedName>
        <fullName evidence="1">Uncharacterized protein</fullName>
    </submittedName>
</protein>
<reference evidence="1 2" key="1">
    <citation type="journal article" date="2009" name="Stand. Genomic Sci.">
        <title>Complete genome sequence of Sanguibacter keddieii type strain (ST-74).</title>
        <authorList>
            <person name="Ivanova N."/>
            <person name="Sikorski J."/>
            <person name="Sims D."/>
            <person name="Brettin T."/>
            <person name="Detter J.C."/>
            <person name="Han C."/>
            <person name="Lapidus A."/>
            <person name="Copeland A."/>
            <person name="Glavina Del Rio T."/>
            <person name="Nolan M."/>
            <person name="Chen F."/>
            <person name="Lucas S."/>
            <person name="Tice H."/>
            <person name="Cheng J.F."/>
            <person name="Bruce D."/>
            <person name="Goodwin L."/>
            <person name="Pitluck S."/>
            <person name="Pati A."/>
            <person name="Mavromatis K."/>
            <person name="Chen A."/>
            <person name="Palaniappan K."/>
            <person name="D'haeseleer P."/>
            <person name="Chain P."/>
            <person name="Bristow J."/>
            <person name="Eisen J.A."/>
            <person name="Markowitz V."/>
            <person name="Hugenholtz P."/>
            <person name="Goker M."/>
            <person name="Pukall R."/>
            <person name="Klenk H.P."/>
            <person name="Kyrpides N.C."/>
        </authorList>
    </citation>
    <scope>NUCLEOTIDE SEQUENCE [LARGE SCALE GENOMIC DNA]</scope>
    <source>
        <strain evidence="2">ATCC 51767 / DSM 10542 / NCFB 3025 / ST-74</strain>
    </source>
</reference>
<evidence type="ECO:0000313" key="1">
    <source>
        <dbReference type="EMBL" id="ACZ23276.1"/>
    </source>
</evidence>
<dbReference type="Proteomes" id="UP000000322">
    <property type="component" value="Chromosome"/>
</dbReference>
<name>D1BE55_SANKS</name>
<dbReference type="OrthoDB" id="5772641at2"/>
<dbReference type="RefSeq" id="WP_012868344.1">
    <property type="nucleotide sequence ID" value="NC_013521.1"/>
</dbReference>
<accession>D1BE55</accession>
<dbReference type="STRING" id="446469.Sked_33820"/>
<dbReference type="eggNOG" id="ENOG503385P">
    <property type="taxonomic scope" value="Bacteria"/>
</dbReference>
<gene>
    <name evidence="1" type="ordered locus">Sked_33820</name>
</gene>
<proteinExistence type="predicted"/>
<keyword evidence="2" id="KW-1185">Reference proteome</keyword>
<sequence>MTLYTATAVRDGRWWLLTVDGLGATQSRTLKDAPQAVRGLVSSMLDIDAGSFEVAVAPAIDRTVLDHVASARRAVSEAARMQGDAAAESRAAARELEGLGLTGTDIASILEVSPQRVSQLLAR</sequence>
<dbReference type="AlphaFoldDB" id="D1BE55"/>